<dbReference type="InterPro" id="IPR048395">
    <property type="entry name" value="Glyco_hydro_31_C"/>
</dbReference>
<dbReference type="InterPro" id="IPR025887">
    <property type="entry name" value="Glyco_hydro_31_N_dom"/>
</dbReference>
<dbReference type="InterPro" id="IPR013780">
    <property type="entry name" value="Glyco_hydro_b"/>
</dbReference>
<reference evidence="7 8" key="1">
    <citation type="submission" date="2021-12" db="EMBL/GenBank/DDBJ databases">
        <title>Genome sequencing of bacteria with rrn-lacking chromosome and rrn-plasmid.</title>
        <authorList>
            <person name="Anda M."/>
            <person name="Iwasaki W."/>
        </authorList>
    </citation>
    <scope>NUCLEOTIDE SEQUENCE [LARGE SCALE GENOMIC DNA]</scope>
    <source>
        <strain evidence="7 8">NBRC 101262</strain>
        <plasmid evidence="7 8">pPP5</plasmid>
    </source>
</reference>
<evidence type="ECO:0000256" key="1">
    <source>
        <dbReference type="ARBA" id="ARBA00007806"/>
    </source>
</evidence>
<evidence type="ECO:0000313" key="8">
    <source>
        <dbReference type="Proteomes" id="UP001354989"/>
    </source>
</evidence>
<dbReference type="Gene3D" id="2.60.120.380">
    <property type="match status" value="1"/>
</dbReference>
<dbReference type="Proteomes" id="UP001354989">
    <property type="component" value="Plasmid pPP5"/>
</dbReference>
<dbReference type="CDD" id="cd14752">
    <property type="entry name" value="GH31_N"/>
    <property type="match status" value="1"/>
</dbReference>
<dbReference type="Gene3D" id="3.20.20.80">
    <property type="entry name" value="Glycosidases"/>
    <property type="match status" value="1"/>
</dbReference>
<keyword evidence="2" id="KW-0378">Hydrolase</keyword>
<dbReference type="EMBL" id="AP025297">
    <property type="protein sequence ID" value="BDD01951.1"/>
    <property type="molecule type" value="Genomic_DNA"/>
</dbReference>
<keyword evidence="2" id="KW-0326">Glycosidase</keyword>
<dbReference type="SUPFAM" id="SSF56988">
    <property type="entry name" value="Anthrax protective antigen"/>
    <property type="match status" value="1"/>
</dbReference>
<keyword evidence="8" id="KW-1185">Reference proteome</keyword>
<dbReference type="PANTHER" id="PTHR43863:SF2">
    <property type="entry name" value="MALTASE-GLUCOAMYLASE"/>
    <property type="match status" value="1"/>
</dbReference>
<dbReference type="InterPro" id="IPR000322">
    <property type="entry name" value="Glyco_hydro_31_TIM"/>
</dbReference>
<protein>
    <submittedName>
        <fullName evidence="7">Alpha-xylosidase</fullName>
    </submittedName>
</protein>
<dbReference type="CDD" id="cd06591">
    <property type="entry name" value="GH31_xylosidase_XylS"/>
    <property type="match status" value="1"/>
</dbReference>
<gene>
    <name evidence="7" type="primary">xylS</name>
    <name evidence="7" type="ORF">PEPS_42310</name>
</gene>
<feature type="domain" description="Glycoside hydrolase family 31 TIM barrel" evidence="3">
    <location>
        <begin position="368"/>
        <end position="683"/>
    </location>
</feature>
<evidence type="ECO:0000259" key="4">
    <source>
        <dbReference type="Pfam" id="PF13802"/>
    </source>
</evidence>
<geneLocation type="plasmid" evidence="7 8">
    <name>pPP5</name>
</geneLocation>
<dbReference type="InterPro" id="IPR011013">
    <property type="entry name" value="Gal_mutarotase_sf_dom"/>
</dbReference>
<feature type="domain" description="DUF5110" evidence="5">
    <location>
        <begin position="794"/>
        <end position="849"/>
    </location>
</feature>
<dbReference type="SUPFAM" id="SSF51445">
    <property type="entry name" value="(Trans)glycosidases"/>
    <property type="match status" value="1"/>
</dbReference>
<sequence>MNNLKSLFNPFCLGLALLLFSCGHSKFKIQENKHGISVDMGDMILDIQVLDESIVHVQKYLPNTSAEAKPDYVTVLKAADVAVPFKVRESKGEIKLSTESVAVMITDDGNIEYQDAEGKYLVAETNDLTYVKPGAEREVSQAFVAGDEALYGLGQYQSNILNWRGQSNRMEQFNQEIVVPFLMSTNQYGIYWHNYSVTDFNEPQHEIEFDKEKMLAFVKKQDQDLGQDAENVIKHKIEENKERNIRVTTFTPKKTGAYSFMIESDKSERMRGEIRLLIDQDTVINYKTIWVPTTHSGSKVLQAGKEYEVVLQNTGSRKMAGRLLYNEPDFNKTVFSSKKGSAIDYYFVHGKNPQQVLAKYQQLTGKSPMFAKKSYGFWQCRERYHDQEELLTNARALRKRQIPVDNIVQDWFYWPKGTKGPEWDRAKYPNPKAMADELEGLNMNLMVSVWPMVNNDPLLKKYNLLGNKMGERNHNLDFYDQGVRDRYYKMLSDSMFHFGVKSIWLDGTEPASPPSADAMTAIGQFDEVSNAYSLVVNKAMYEGKRKEYPNERVFNLTRSAYAGQQRFGATSWSGDVQATWEQFAEQIPAGLNFTMAGIPYWTHDIGGFFRDSKSMNPIYDSQYTNPEFIELLTRWFQFGAFSPIFRIHGYVSETEIWRYDQAFENTARKFIDLRYKLMPYIYSEAWKVTKNSHSLMSPLAYYYPNDKKTWDIKDQLFFGESMMVAFVTNYQQRSKTVYLPEGKWFDYWTNEQMQGNKSVEVNAPLDETPIFVKAGTILPTGPKVQYATQPTDEPMTIRIYPGKDAQYVLYLDDNESNDYEKGKYSEIEFSYNDQQNTLSINKGNDQYLNLTANPIKLKIEKVGGSAQQLMFNGQKTQVTL</sequence>
<comment type="similarity">
    <text evidence="1 2">Belongs to the glycosyl hydrolase 31 family.</text>
</comment>
<keyword evidence="7" id="KW-0614">Plasmid</keyword>
<dbReference type="SUPFAM" id="SSF74650">
    <property type="entry name" value="Galactose mutarotase-like"/>
    <property type="match status" value="1"/>
</dbReference>
<dbReference type="Pfam" id="PF17137">
    <property type="entry name" value="DUF5110"/>
    <property type="match status" value="1"/>
</dbReference>
<evidence type="ECO:0000259" key="5">
    <source>
        <dbReference type="Pfam" id="PF17137"/>
    </source>
</evidence>
<dbReference type="InterPro" id="IPR017853">
    <property type="entry name" value="GH"/>
</dbReference>
<dbReference type="InterPro" id="IPR033403">
    <property type="entry name" value="DUF5110"/>
</dbReference>
<evidence type="ECO:0000259" key="3">
    <source>
        <dbReference type="Pfam" id="PF01055"/>
    </source>
</evidence>
<dbReference type="InterPro" id="IPR051816">
    <property type="entry name" value="Glycosyl_Hydrolase_31"/>
</dbReference>
<dbReference type="Pfam" id="PF01055">
    <property type="entry name" value="Glyco_hydro_31_2nd"/>
    <property type="match status" value="1"/>
</dbReference>
<feature type="domain" description="Glycoside hydrolase family 31 N-terminal" evidence="4">
    <location>
        <begin position="45"/>
        <end position="200"/>
    </location>
</feature>
<proteinExistence type="inferred from homology"/>
<dbReference type="SUPFAM" id="SSF51011">
    <property type="entry name" value="Glycosyl hydrolase domain"/>
    <property type="match status" value="1"/>
</dbReference>
<accession>A0ABN6LFK2</accession>
<dbReference type="Pfam" id="PF13802">
    <property type="entry name" value="Gal_mutarotas_2"/>
    <property type="match status" value="1"/>
</dbReference>
<name>A0ABN6LFK2_9BACT</name>
<dbReference type="PANTHER" id="PTHR43863">
    <property type="entry name" value="HYDROLASE, PUTATIVE (AFU_ORTHOLOGUE AFUA_1G03140)-RELATED"/>
    <property type="match status" value="1"/>
</dbReference>
<evidence type="ECO:0000256" key="2">
    <source>
        <dbReference type="RuleBase" id="RU361185"/>
    </source>
</evidence>
<evidence type="ECO:0000259" key="6">
    <source>
        <dbReference type="Pfam" id="PF21365"/>
    </source>
</evidence>
<organism evidence="7 8">
    <name type="scientific">Persicobacter psychrovividus</name>
    <dbReference type="NCBI Taxonomy" id="387638"/>
    <lineage>
        <taxon>Bacteria</taxon>
        <taxon>Pseudomonadati</taxon>
        <taxon>Bacteroidota</taxon>
        <taxon>Cytophagia</taxon>
        <taxon>Cytophagales</taxon>
        <taxon>Persicobacteraceae</taxon>
        <taxon>Persicobacter</taxon>
    </lineage>
</organism>
<dbReference type="PROSITE" id="PS51257">
    <property type="entry name" value="PROKAR_LIPOPROTEIN"/>
    <property type="match status" value="1"/>
</dbReference>
<dbReference type="Gene3D" id="2.60.40.1180">
    <property type="entry name" value="Golgi alpha-mannosidase II"/>
    <property type="match status" value="2"/>
</dbReference>
<evidence type="ECO:0000313" key="7">
    <source>
        <dbReference type="EMBL" id="BDD01951.1"/>
    </source>
</evidence>
<dbReference type="Pfam" id="PF21365">
    <property type="entry name" value="Glyco_hydro_31_3rd"/>
    <property type="match status" value="1"/>
</dbReference>
<feature type="domain" description="Glycosyl hydrolase family 31 C-terminal" evidence="6">
    <location>
        <begin position="694"/>
        <end position="778"/>
    </location>
</feature>
<dbReference type="Gene3D" id="2.60.40.1760">
    <property type="entry name" value="glycosyl hydrolase (family 31)"/>
    <property type="match status" value="1"/>
</dbReference>